<organism evidence="1 2">
    <name type="scientific">Vitis vinifera</name>
    <name type="common">Grape</name>
    <dbReference type="NCBI Taxonomy" id="29760"/>
    <lineage>
        <taxon>Eukaryota</taxon>
        <taxon>Viridiplantae</taxon>
        <taxon>Streptophyta</taxon>
        <taxon>Embryophyta</taxon>
        <taxon>Tracheophyta</taxon>
        <taxon>Spermatophyta</taxon>
        <taxon>Magnoliopsida</taxon>
        <taxon>eudicotyledons</taxon>
        <taxon>Gunneridae</taxon>
        <taxon>Pentapetalae</taxon>
        <taxon>rosids</taxon>
        <taxon>Vitales</taxon>
        <taxon>Vitaceae</taxon>
        <taxon>Viteae</taxon>
        <taxon>Vitis</taxon>
    </lineage>
</organism>
<proteinExistence type="predicted"/>
<name>A0A438HP57_VITVI</name>
<dbReference type="Gene3D" id="3.60.10.10">
    <property type="entry name" value="Endonuclease/exonuclease/phosphatase"/>
    <property type="match status" value="1"/>
</dbReference>
<evidence type="ECO:0000313" key="1">
    <source>
        <dbReference type="EMBL" id="RVW86243.1"/>
    </source>
</evidence>
<evidence type="ECO:0000313" key="2">
    <source>
        <dbReference type="Proteomes" id="UP000288805"/>
    </source>
</evidence>
<protein>
    <submittedName>
        <fullName evidence="1">Uncharacterized protein</fullName>
    </submittedName>
</protein>
<dbReference type="PANTHER" id="PTHR33116:SF78">
    <property type="entry name" value="OS12G0587133 PROTEIN"/>
    <property type="match status" value="1"/>
</dbReference>
<accession>A0A438HP57</accession>
<dbReference type="SUPFAM" id="SSF56219">
    <property type="entry name" value="DNase I-like"/>
    <property type="match status" value="1"/>
</dbReference>
<dbReference type="Proteomes" id="UP000288805">
    <property type="component" value="Unassembled WGS sequence"/>
</dbReference>
<dbReference type="InterPro" id="IPR036691">
    <property type="entry name" value="Endo/exonu/phosph_ase_sf"/>
</dbReference>
<dbReference type="PANTHER" id="PTHR33116">
    <property type="entry name" value="REVERSE TRANSCRIPTASE ZINC-BINDING DOMAIN-CONTAINING PROTEIN-RELATED-RELATED"/>
    <property type="match status" value="1"/>
</dbReference>
<dbReference type="AlphaFoldDB" id="A0A438HP57"/>
<reference evidence="1 2" key="1">
    <citation type="journal article" date="2018" name="PLoS Genet.">
        <title>Population sequencing reveals clonal diversity and ancestral inbreeding in the grapevine cultivar Chardonnay.</title>
        <authorList>
            <person name="Roach M.J."/>
            <person name="Johnson D.L."/>
            <person name="Bohlmann J."/>
            <person name="van Vuuren H.J."/>
            <person name="Jones S.J."/>
            <person name="Pretorius I.S."/>
            <person name="Schmidt S.A."/>
            <person name="Borneman A.R."/>
        </authorList>
    </citation>
    <scope>NUCLEOTIDE SEQUENCE [LARGE SCALE GENOMIC DNA]</scope>
    <source>
        <strain evidence="2">cv. Chardonnay</strain>
        <tissue evidence="1">Leaf</tissue>
    </source>
</reference>
<comment type="caution">
    <text evidence="1">The sequence shown here is derived from an EMBL/GenBank/DDBJ whole genome shotgun (WGS) entry which is preliminary data.</text>
</comment>
<sequence length="885" mass="99788">MMMKKKEDISLLQLCSAGASHGVGMRCRGEHLLQRRLPNFAKRGAFYLWCGIGNLKIKGEGLCGKGTSVVDAADRVKPKQKGCGGQAIDSVSKIAFKVSPSIKSVGFSKRVGNWAVFVRPKRSRGRRWFKGLLTQGSFLGLSKSVEWAFLLELMMPTTEEFTEDVSLPETPLPDHDLDGAPLMGLASGTYSFSFGGAVKGSFGTSSPSLTGLGDFVWNDWTREIEGKLDNPLEPELVSVLLCMIVKDGRSCALPKHNRKLQKRREATYVDHCSRRFGKGRIPLGAEELLEDRELKNLFSTVNDDGLAGREAEGEGEGGGGRIEEGKLLWLYGLLKGRKRRDLWEELAAVKGLWDEPWCIVGDFNVVRFPFETSNDARGTMGGVVLFWDKRVLEGLEVEVGSFSISYRFRNCEEWFIWVFSGLYGLLKGRERRDLWEELAAVKGLWDEPWCIAGDFNVVRFPFETSNGRKMSTAMREFSNFIDDFEVVDPPLGVVVTLGVERKEFYGRKSFVLAKKLHALKCDLRKWNKEVLDNVSARKDAALNARRRGNFISNLTIKGACLENEEELKEGIGSYFKSVFEDSQVRRPNVDSGLFRRLDSSDNEGLEGSFSEELIVGGEVMQVFEEFYSQNVVLRSHNAMFLVLIPKKGETRMCLKVAGRGGEGVHVSHLLFADDTLLFCENNEKSEIIPMGGMEDVERTIALFGCKVGKLPTSCLGLPLGAHHKSCGVWDVIEERFEKKLAAWKKQYLSKGGRLTFIKCTLSNLSIYFMSLFIMPRKGGLLRRVIRGKFGEVEGGWTTKEVRDSFGLSFWKYIRNGWEEFILRTSIHIGNGHKFATVADLWGRQGDRGGCWEVHFRRSFQDWELEEATRFLERIYALQVQEGRIL</sequence>
<gene>
    <name evidence="1" type="ORF">CK203_046070</name>
</gene>
<dbReference type="EMBL" id="QGNW01000196">
    <property type="protein sequence ID" value="RVW86243.1"/>
    <property type="molecule type" value="Genomic_DNA"/>
</dbReference>